<dbReference type="InterPro" id="IPR010023">
    <property type="entry name" value="KdsC_fam"/>
</dbReference>
<dbReference type="RefSeq" id="WP_044396161.1">
    <property type="nucleotide sequence ID" value="NZ_JXYQ01000010.1"/>
</dbReference>
<comment type="subunit">
    <text evidence="4">Homotetramer.</text>
</comment>
<evidence type="ECO:0000256" key="10">
    <source>
        <dbReference type="ARBA" id="ARBA00031051"/>
    </source>
</evidence>
<keyword evidence="13" id="KW-1185">Reference proteome</keyword>
<evidence type="ECO:0000256" key="6">
    <source>
        <dbReference type="ARBA" id="ARBA00020092"/>
    </source>
</evidence>
<evidence type="ECO:0000313" key="13">
    <source>
        <dbReference type="Proteomes" id="UP000032566"/>
    </source>
</evidence>
<dbReference type="STRING" id="80878.RP29_04220"/>
<dbReference type="Proteomes" id="UP000032566">
    <property type="component" value="Unassembled WGS sequence"/>
</dbReference>
<keyword evidence="9 11" id="KW-0460">Magnesium</keyword>
<dbReference type="GO" id="GO:0046872">
    <property type="term" value="F:metal ion binding"/>
    <property type="evidence" value="ECO:0007669"/>
    <property type="project" value="UniProtKB-KW"/>
</dbReference>
<evidence type="ECO:0000256" key="5">
    <source>
        <dbReference type="ARBA" id="ARBA00013066"/>
    </source>
</evidence>
<protein>
    <recommendedName>
        <fullName evidence="6">3-deoxy-D-manno-octulosonate 8-phosphate phosphatase KdsC</fullName>
        <ecNumber evidence="5">3.1.3.45</ecNumber>
    </recommendedName>
    <alternativeName>
        <fullName evidence="10">KDO 8-P phosphatase</fullName>
    </alternativeName>
</protein>
<evidence type="ECO:0000313" key="12">
    <source>
        <dbReference type="EMBL" id="KJA11691.1"/>
    </source>
</evidence>
<comment type="similarity">
    <text evidence="3">Belongs to the KdsC family.</text>
</comment>
<dbReference type="EMBL" id="JXYQ01000010">
    <property type="protein sequence ID" value="KJA11691.1"/>
    <property type="molecule type" value="Genomic_DNA"/>
</dbReference>
<dbReference type="InterPro" id="IPR050793">
    <property type="entry name" value="CMP-NeuNAc_synthase"/>
</dbReference>
<dbReference type="InterPro" id="IPR023214">
    <property type="entry name" value="HAD_sf"/>
</dbReference>
<proteinExistence type="inferred from homology"/>
<dbReference type="GO" id="GO:0008781">
    <property type="term" value="F:N-acylneuraminate cytidylyltransferase activity"/>
    <property type="evidence" value="ECO:0007669"/>
    <property type="project" value="TreeGrafter"/>
</dbReference>
<organism evidence="12 13">
    <name type="scientific">Acidovorax temperans</name>
    <dbReference type="NCBI Taxonomy" id="80878"/>
    <lineage>
        <taxon>Bacteria</taxon>
        <taxon>Pseudomonadati</taxon>
        <taxon>Pseudomonadota</taxon>
        <taxon>Betaproteobacteria</taxon>
        <taxon>Burkholderiales</taxon>
        <taxon>Comamonadaceae</taxon>
        <taxon>Acidovorax</taxon>
    </lineage>
</organism>
<comment type="catalytic activity">
    <reaction evidence="1">
        <text>3-deoxy-alpha-D-manno-2-octulosonate-8-phosphate + H2O = 3-deoxy-alpha-D-manno-oct-2-ulosonate + phosphate</text>
        <dbReference type="Rhea" id="RHEA:11500"/>
        <dbReference type="ChEBI" id="CHEBI:15377"/>
        <dbReference type="ChEBI" id="CHEBI:43474"/>
        <dbReference type="ChEBI" id="CHEBI:85985"/>
        <dbReference type="ChEBI" id="CHEBI:85986"/>
        <dbReference type="EC" id="3.1.3.45"/>
    </reaction>
</comment>
<evidence type="ECO:0000256" key="9">
    <source>
        <dbReference type="ARBA" id="ARBA00022842"/>
    </source>
</evidence>
<keyword evidence="7 11" id="KW-0479">Metal-binding</keyword>
<dbReference type="Gene3D" id="3.40.50.1000">
    <property type="entry name" value="HAD superfamily/HAD-like"/>
    <property type="match status" value="1"/>
</dbReference>
<dbReference type="FunFam" id="3.40.50.1000:FF:000029">
    <property type="entry name" value="3-deoxy-D-manno-octulosonate 8-phosphate phosphatase KdsC"/>
    <property type="match status" value="1"/>
</dbReference>
<evidence type="ECO:0000256" key="11">
    <source>
        <dbReference type="PIRSR" id="PIRSR006118-2"/>
    </source>
</evidence>
<dbReference type="OrthoDB" id="9805604at2"/>
<dbReference type="InterPro" id="IPR036412">
    <property type="entry name" value="HAD-like_sf"/>
</dbReference>
<evidence type="ECO:0000256" key="4">
    <source>
        <dbReference type="ARBA" id="ARBA00011881"/>
    </source>
</evidence>
<dbReference type="SFLD" id="SFLDG01136">
    <property type="entry name" value="C1.6:_Phosphoserine_Phosphatas"/>
    <property type="match status" value="1"/>
</dbReference>
<dbReference type="SFLD" id="SFLDS00003">
    <property type="entry name" value="Haloacid_Dehalogenase"/>
    <property type="match status" value="1"/>
</dbReference>
<feature type="binding site" evidence="11">
    <location>
        <position position="27"/>
    </location>
    <ligand>
        <name>substrate</name>
    </ligand>
</feature>
<reference evidence="12 13" key="1">
    <citation type="submission" date="2014-12" db="EMBL/GenBank/DDBJ databases">
        <title>Isolation of bacteria from lake water.</title>
        <authorList>
            <person name="Sheng K.-Y."/>
            <person name="Chin P.-S."/>
            <person name="Chan K.-G."/>
            <person name="Tan G.S."/>
        </authorList>
    </citation>
    <scope>NUCLEOTIDE SEQUENCE [LARGE SCALE GENOMIC DNA]</scope>
    <source>
        <strain evidence="12 13">KY4</strain>
    </source>
</reference>
<feature type="binding site" evidence="11">
    <location>
        <position position="118"/>
    </location>
    <ligand>
        <name>Mg(2+)</name>
        <dbReference type="ChEBI" id="CHEBI:18420"/>
    </ligand>
</feature>
<dbReference type="PATRIC" id="fig|80878.5.peg.53"/>
<evidence type="ECO:0000256" key="8">
    <source>
        <dbReference type="ARBA" id="ARBA00022801"/>
    </source>
</evidence>
<dbReference type="AlphaFoldDB" id="A0A0D7KBF2"/>
<dbReference type="NCBIfam" id="TIGR01670">
    <property type="entry name" value="KdsC-phosphatas"/>
    <property type="match status" value="1"/>
</dbReference>
<evidence type="ECO:0000256" key="2">
    <source>
        <dbReference type="ARBA" id="ARBA00001946"/>
    </source>
</evidence>
<feature type="binding site" evidence="11">
    <location>
        <position position="25"/>
    </location>
    <ligand>
        <name>Mg(2+)</name>
        <dbReference type="ChEBI" id="CHEBI:18420"/>
    </ligand>
</feature>
<dbReference type="PANTHER" id="PTHR21485:SF3">
    <property type="entry name" value="N-ACYLNEURAMINATE CYTIDYLYLTRANSFERASE"/>
    <property type="match status" value="1"/>
</dbReference>
<dbReference type="Pfam" id="PF08282">
    <property type="entry name" value="Hydrolase_3"/>
    <property type="match status" value="1"/>
</dbReference>
<sequence length="182" mass="19452">MTQPVLNFDPELLLRAQPVRVAFFDVDGVLTDGGLLFSESGETLKRFHTLDGHGIKLLQKAGITPAVITGRDSAPLRVRLKALGVEHAVFGTEDKRPAAEQVLATLGLNWSQAAAMGDDWPDLPVMRRSALACAPHNAHIEVRHCAHYTTQARGGEGAAREFCDLLLVATGAYAGLLAGYAA</sequence>
<dbReference type="EC" id="3.1.3.45" evidence="5"/>
<dbReference type="PIRSF" id="PIRSF006118">
    <property type="entry name" value="KDO8-P_Ptase"/>
    <property type="match status" value="1"/>
</dbReference>
<dbReference type="SFLD" id="SFLDG01138">
    <property type="entry name" value="C1.6.2:_Deoxy-d-mannose-octulo"/>
    <property type="match status" value="1"/>
</dbReference>
<dbReference type="PANTHER" id="PTHR21485">
    <property type="entry name" value="HAD SUPERFAMILY MEMBERS CMAS AND KDSC"/>
    <property type="match status" value="1"/>
</dbReference>
<keyword evidence="8" id="KW-0378">Hydrolase</keyword>
<dbReference type="CDD" id="cd01630">
    <property type="entry name" value="HAD_KDO-like"/>
    <property type="match status" value="1"/>
</dbReference>
<dbReference type="SUPFAM" id="SSF56784">
    <property type="entry name" value="HAD-like"/>
    <property type="match status" value="1"/>
</dbReference>
<dbReference type="GO" id="GO:0019143">
    <property type="term" value="F:3-deoxy-manno-octulosonate-8-phosphatase activity"/>
    <property type="evidence" value="ECO:0007669"/>
    <property type="project" value="UniProtKB-EC"/>
</dbReference>
<comment type="cofactor">
    <cofactor evidence="2 11">
        <name>Mg(2+)</name>
        <dbReference type="ChEBI" id="CHEBI:18420"/>
    </cofactor>
</comment>
<evidence type="ECO:0000256" key="1">
    <source>
        <dbReference type="ARBA" id="ARBA00000898"/>
    </source>
</evidence>
<accession>A0A0D7KBF2</accession>
<gene>
    <name evidence="12" type="ORF">RP29_04220</name>
</gene>
<comment type="caution">
    <text evidence="12">The sequence shown here is derived from an EMBL/GenBank/DDBJ whole genome shotgun (WGS) entry which is preliminary data.</text>
</comment>
<evidence type="ECO:0000256" key="7">
    <source>
        <dbReference type="ARBA" id="ARBA00022723"/>
    </source>
</evidence>
<evidence type="ECO:0000256" key="3">
    <source>
        <dbReference type="ARBA" id="ARBA00005893"/>
    </source>
</evidence>
<name>A0A0D7KBF2_9BURK</name>